<protein>
    <submittedName>
        <fullName evidence="1">MSHA pilin protein MshA</fullName>
    </submittedName>
</protein>
<keyword evidence="2" id="KW-1185">Reference proteome</keyword>
<gene>
    <name evidence="1" type="ORF">tloyanaT_04720</name>
</gene>
<comment type="caution">
    <text evidence="1">The sequence shown here is derived from an EMBL/GenBank/DDBJ whole genome shotgun (WGS) entry which is preliminary data.</text>
</comment>
<evidence type="ECO:0000313" key="2">
    <source>
        <dbReference type="Proteomes" id="UP001157134"/>
    </source>
</evidence>
<dbReference type="InterPro" id="IPR045584">
    <property type="entry name" value="Pilin-like"/>
</dbReference>
<dbReference type="RefSeq" id="WP_284295763.1">
    <property type="nucleotide sequence ID" value="NZ_BSSV01000001.1"/>
</dbReference>
<sequence length="164" mass="17653">MKKVTGFTLIELVVVIVILGILAATAAPKFIDLQDDAKTATVEAAKGALESMATLVYSKSLIMNNEKLENGSVVVDGVTVNTKYGYPRSNDAAALAIIRDNLLQVSDDYDVVLNPNNLTVFIFPKGEYEPSVYGNLNTFLTPCIAGYNEPPNEGDSPEITYNAC</sequence>
<evidence type="ECO:0000313" key="1">
    <source>
        <dbReference type="EMBL" id="GLX84220.1"/>
    </source>
</evidence>
<dbReference type="SUPFAM" id="SSF54523">
    <property type="entry name" value="Pili subunits"/>
    <property type="match status" value="1"/>
</dbReference>
<accession>A0ABQ6HBU5</accession>
<dbReference type="Gene3D" id="3.30.700.10">
    <property type="entry name" value="Glycoprotein, Type 4 Pilin"/>
    <property type="match status" value="1"/>
</dbReference>
<dbReference type="InterPro" id="IPR012902">
    <property type="entry name" value="N_methyl_site"/>
</dbReference>
<reference evidence="1 2" key="1">
    <citation type="submission" date="2023-03" db="EMBL/GenBank/DDBJ databases">
        <title>Thalassotalea loyana LMG 22536T draft genome sequence.</title>
        <authorList>
            <person name="Sawabe T."/>
        </authorList>
    </citation>
    <scope>NUCLEOTIDE SEQUENCE [LARGE SCALE GENOMIC DNA]</scope>
    <source>
        <strain evidence="1 2">LMG 22536</strain>
    </source>
</reference>
<organism evidence="1 2">
    <name type="scientific">Thalassotalea loyana</name>
    <dbReference type="NCBI Taxonomy" id="280483"/>
    <lineage>
        <taxon>Bacteria</taxon>
        <taxon>Pseudomonadati</taxon>
        <taxon>Pseudomonadota</taxon>
        <taxon>Gammaproteobacteria</taxon>
        <taxon>Alteromonadales</taxon>
        <taxon>Colwelliaceae</taxon>
        <taxon>Thalassotalea</taxon>
    </lineage>
</organism>
<dbReference type="PROSITE" id="PS00409">
    <property type="entry name" value="PROKAR_NTER_METHYL"/>
    <property type="match status" value="1"/>
</dbReference>
<name>A0ABQ6HBU5_9GAMM</name>
<dbReference type="EMBL" id="BSSV01000001">
    <property type="protein sequence ID" value="GLX84220.1"/>
    <property type="molecule type" value="Genomic_DNA"/>
</dbReference>
<dbReference type="Proteomes" id="UP001157134">
    <property type="component" value="Unassembled WGS sequence"/>
</dbReference>
<dbReference type="Pfam" id="PF07963">
    <property type="entry name" value="N_methyl"/>
    <property type="match status" value="1"/>
</dbReference>
<proteinExistence type="predicted"/>
<dbReference type="NCBIfam" id="TIGR02532">
    <property type="entry name" value="IV_pilin_GFxxxE"/>
    <property type="match status" value="1"/>
</dbReference>